<evidence type="ECO:0000313" key="3">
    <source>
        <dbReference type="EMBL" id="OWF54216.1"/>
    </source>
</evidence>
<keyword evidence="1" id="KW-0812">Transmembrane</keyword>
<evidence type="ECO:0000256" key="1">
    <source>
        <dbReference type="SAM" id="Phobius"/>
    </source>
</evidence>
<keyword evidence="1" id="KW-1133">Transmembrane helix</keyword>
<dbReference type="Gene3D" id="2.10.50.10">
    <property type="entry name" value="Tumor Necrosis Factor Receptor, subunit A, domain 2"/>
    <property type="match status" value="1"/>
</dbReference>
<keyword evidence="4" id="KW-1185">Reference proteome</keyword>
<name>A0A210QZN5_MIZYE</name>
<gene>
    <name evidence="3" type="ORF">KP79_PYT22964</name>
</gene>
<evidence type="ECO:0000256" key="2">
    <source>
        <dbReference type="SAM" id="SignalP"/>
    </source>
</evidence>
<feature type="chain" id="PRO_5012374516" evidence="2">
    <location>
        <begin position="23"/>
        <end position="397"/>
    </location>
</feature>
<organism evidence="3 4">
    <name type="scientific">Mizuhopecten yessoensis</name>
    <name type="common">Japanese scallop</name>
    <name type="synonym">Patinopecten yessoensis</name>
    <dbReference type="NCBI Taxonomy" id="6573"/>
    <lineage>
        <taxon>Eukaryota</taxon>
        <taxon>Metazoa</taxon>
        <taxon>Spiralia</taxon>
        <taxon>Lophotrochozoa</taxon>
        <taxon>Mollusca</taxon>
        <taxon>Bivalvia</taxon>
        <taxon>Autobranchia</taxon>
        <taxon>Pteriomorphia</taxon>
        <taxon>Pectinida</taxon>
        <taxon>Pectinoidea</taxon>
        <taxon>Pectinidae</taxon>
        <taxon>Mizuhopecten</taxon>
    </lineage>
</organism>
<comment type="caution">
    <text evidence="3">The sequence shown here is derived from an EMBL/GenBank/DDBJ whole genome shotgun (WGS) entry which is preliminary data.</text>
</comment>
<dbReference type="EMBL" id="NEDP02001138">
    <property type="protein sequence ID" value="OWF54216.1"/>
    <property type="molecule type" value="Genomic_DNA"/>
</dbReference>
<evidence type="ECO:0000313" key="4">
    <source>
        <dbReference type="Proteomes" id="UP000242188"/>
    </source>
</evidence>
<sequence length="397" mass="45259">MVRGLMKMFFVIVLFMAVPIGAYKHRSFAECENQSGMVYYDRVEKVCKCDNSQCYSRRNPLGVYVKEEECVHLHIYCDKGMQPDSTETQCVVCPEGTFKYDKGCEWCTPMTTCSGTEWTVFNGNSTTDRICTVTKPDTTVIYPQRHSNTKQNIIPETTTTQIVTIGVIIKRRGSTLSADFFYSFCGICGIILFAAMFGMFCAGVIKQLVQRTENDVERVEGRNDMDRKAKPWEITQTYIHQVDESKDTNGQIPIEDSMAVGRAHTVGQTLAIVHQVDESKDTNGQIPIEDSMAVGRAHKVGQTLAIDEDEVIPKVYQCIQNNVTNKECNSDDNENFRIVLWPVRYPRFYRQCYVVYVFKQCVIWLHKSCKTDYYKSTLAQIRNVPRDALSPSPEPIT</sequence>
<protein>
    <submittedName>
        <fullName evidence="3">Uncharacterized protein</fullName>
    </submittedName>
</protein>
<dbReference type="AlphaFoldDB" id="A0A210QZN5"/>
<dbReference type="InterPro" id="IPR009030">
    <property type="entry name" value="Growth_fac_rcpt_cys_sf"/>
</dbReference>
<proteinExistence type="predicted"/>
<dbReference type="Proteomes" id="UP000242188">
    <property type="component" value="Unassembled WGS sequence"/>
</dbReference>
<dbReference type="OrthoDB" id="9450607at2759"/>
<feature type="transmembrane region" description="Helical" evidence="1">
    <location>
        <begin position="180"/>
        <end position="205"/>
    </location>
</feature>
<accession>A0A210QZN5</accession>
<reference evidence="3 4" key="1">
    <citation type="journal article" date="2017" name="Nat. Ecol. Evol.">
        <title>Scallop genome provides insights into evolution of bilaterian karyotype and development.</title>
        <authorList>
            <person name="Wang S."/>
            <person name="Zhang J."/>
            <person name="Jiao W."/>
            <person name="Li J."/>
            <person name="Xun X."/>
            <person name="Sun Y."/>
            <person name="Guo X."/>
            <person name="Huan P."/>
            <person name="Dong B."/>
            <person name="Zhang L."/>
            <person name="Hu X."/>
            <person name="Sun X."/>
            <person name="Wang J."/>
            <person name="Zhao C."/>
            <person name="Wang Y."/>
            <person name="Wang D."/>
            <person name="Huang X."/>
            <person name="Wang R."/>
            <person name="Lv J."/>
            <person name="Li Y."/>
            <person name="Zhang Z."/>
            <person name="Liu B."/>
            <person name="Lu W."/>
            <person name="Hui Y."/>
            <person name="Liang J."/>
            <person name="Zhou Z."/>
            <person name="Hou R."/>
            <person name="Li X."/>
            <person name="Liu Y."/>
            <person name="Li H."/>
            <person name="Ning X."/>
            <person name="Lin Y."/>
            <person name="Zhao L."/>
            <person name="Xing Q."/>
            <person name="Dou J."/>
            <person name="Li Y."/>
            <person name="Mao J."/>
            <person name="Guo H."/>
            <person name="Dou H."/>
            <person name="Li T."/>
            <person name="Mu C."/>
            <person name="Jiang W."/>
            <person name="Fu Q."/>
            <person name="Fu X."/>
            <person name="Miao Y."/>
            <person name="Liu J."/>
            <person name="Yu Q."/>
            <person name="Li R."/>
            <person name="Liao H."/>
            <person name="Li X."/>
            <person name="Kong Y."/>
            <person name="Jiang Z."/>
            <person name="Chourrout D."/>
            <person name="Li R."/>
            <person name="Bao Z."/>
        </authorList>
    </citation>
    <scope>NUCLEOTIDE SEQUENCE [LARGE SCALE GENOMIC DNA]</scope>
    <source>
        <strain evidence="3 4">PY_sf001</strain>
    </source>
</reference>
<keyword evidence="1" id="KW-0472">Membrane</keyword>
<keyword evidence="2" id="KW-0732">Signal</keyword>
<dbReference type="SUPFAM" id="SSF57184">
    <property type="entry name" value="Growth factor receptor domain"/>
    <property type="match status" value="1"/>
</dbReference>
<feature type="signal peptide" evidence="2">
    <location>
        <begin position="1"/>
        <end position="22"/>
    </location>
</feature>